<feature type="region of interest" description="Disordered" evidence="3">
    <location>
        <begin position="235"/>
        <end position="344"/>
    </location>
</feature>
<name>A0A485KAB0_9STRA</name>
<dbReference type="Pfam" id="PF00024">
    <property type="entry name" value="PAN_1"/>
    <property type="match status" value="2"/>
</dbReference>
<feature type="domain" description="Apple" evidence="5">
    <location>
        <begin position="103"/>
        <end position="175"/>
    </location>
</feature>
<keyword evidence="8" id="KW-1185">Reference proteome</keyword>
<evidence type="ECO:0000313" key="6">
    <source>
        <dbReference type="EMBL" id="KAF0719069.1"/>
    </source>
</evidence>
<evidence type="ECO:0000256" key="2">
    <source>
        <dbReference type="ARBA" id="ARBA00023157"/>
    </source>
</evidence>
<protein>
    <submittedName>
        <fullName evidence="7">Aste57867_1299 protein</fullName>
    </submittedName>
</protein>
<feature type="signal peptide" evidence="4">
    <location>
        <begin position="1"/>
        <end position="19"/>
    </location>
</feature>
<dbReference type="PROSITE" id="PS50231">
    <property type="entry name" value="RICIN_B_LECTIN"/>
    <property type="match status" value="1"/>
</dbReference>
<evidence type="ECO:0000313" key="8">
    <source>
        <dbReference type="Proteomes" id="UP000332933"/>
    </source>
</evidence>
<dbReference type="Gene3D" id="3.50.4.10">
    <property type="entry name" value="Hepatocyte Growth Factor"/>
    <property type="match status" value="5"/>
</dbReference>
<reference evidence="6" key="2">
    <citation type="submission" date="2019-06" db="EMBL/GenBank/DDBJ databases">
        <title>Genomics analysis of Aphanomyces spp. identifies a new class of oomycete effector associated with host adaptation.</title>
        <authorList>
            <person name="Gaulin E."/>
        </authorList>
    </citation>
    <scope>NUCLEOTIDE SEQUENCE</scope>
    <source>
        <strain evidence="6">CBS 578.67</strain>
    </source>
</reference>
<dbReference type="PROSITE" id="PS50948">
    <property type="entry name" value="PAN"/>
    <property type="match status" value="3"/>
</dbReference>
<evidence type="ECO:0000259" key="5">
    <source>
        <dbReference type="PROSITE" id="PS50948"/>
    </source>
</evidence>
<feature type="domain" description="Apple" evidence="5">
    <location>
        <begin position="22"/>
        <end position="92"/>
    </location>
</feature>
<feature type="compositionally biased region" description="Pro residues" evidence="3">
    <location>
        <begin position="327"/>
        <end position="339"/>
    </location>
</feature>
<dbReference type="PANTHER" id="PTHR33946:SF4">
    <property type="entry name" value="COAGULATION FACTOR XI"/>
    <property type="match status" value="1"/>
</dbReference>
<dbReference type="EMBL" id="VJMH01000096">
    <property type="protein sequence ID" value="KAF0719069.1"/>
    <property type="molecule type" value="Genomic_DNA"/>
</dbReference>
<dbReference type="Pfam" id="PF14295">
    <property type="entry name" value="PAN_4"/>
    <property type="match status" value="3"/>
</dbReference>
<evidence type="ECO:0000256" key="3">
    <source>
        <dbReference type="SAM" id="MobiDB-lite"/>
    </source>
</evidence>
<dbReference type="SUPFAM" id="SSF57414">
    <property type="entry name" value="Hairpin loop containing domain-like"/>
    <property type="match status" value="3"/>
</dbReference>
<dbReference type="EMBL" id="CAADRA010000096">
    <property type="protein sequence ID" value="VFT78518.1"/>
    <property type="molecule type" value="Genomic_DNA"/>
</dbReference>
<dbReference type="AlphaFoldDB" id="A0A485KAB0"/>
<feature type="compositionally biased region" description="Pro residues" evidence="3">
    <location>
        <begin position="245"/>
        <end position="260"/>
    </location>
</feature>
<gene>
    <name evidence="7" type="primary">Aste57867_1299</name>
    <name evidence="6" type="ORF">As57867_001298</name>
    <name evidence="7" type="ORF">ASTE57867_1299</name>
</gene>
<dbReference type="CDD" id="cd01100">
    <property type="entry name" value="APPLE_Factor_XI_like"/>
    <property type="match status" value="5"/>
</dbReference>
<keyword evidence="1" id="KW-0677">Repeat</keyword>
<dbReference type="SUPFAM" id="SSF50370">
    <property type="entry name" value="Ricin B-like lectins"/>
    <property type="match status" value="1"/>
</dbReference>
<accession>A0A485KAB0</accession>
<dbReference type="InterPro" id="IPR003609">
    <property type="entry name" value="Pan_app"/>
</dbReference>
<feature type="chain" id="PRO_5036115948" evidence="4">
    <location>
        <begin position="20"/>
        <end position="775"/>
    </location>
</feature>
<reference evidence="7 8" key="1">
    <citation type="submission" date="2019-03" db="EMBL/GenBank/DDBJ databases">
        <authorList>
            <person name="Gaulin E."/>
            <person name="Dumas B."/>
        </authorList>
    </citation>
    <scope>NUCLEOTIDE SEQUENCE [LARGE SCALE GENOMIC DNA]</scope>
    <source>
        <strain evidence="7">CBS 568.67</strain>
    </source>
</reference>
<dbReference type="PANTHER" id="PTHR33946">
    <property type="match status" value="1"/>
</dbReference>
<evidence type="ECO:0000313" key="7">
    <source>
        <dbReference type="EMBL" id="VFT78518.1"/>
    </source>
</evidence>
<dbReference type="InterPro" id="IPR035992">
    <property type="entry name" value="Ricin_B-like_lectins"/>
</dbReference>
<dbReference type="InterPro" id="IPR000177">
    <property type="entry name" value="Apple"/>
</dbReference>
<feature type="domain" description="Apple" evidence="5">
    <location>
        <begin position="346"/>
        <end position="413"/>
    </location>
</feature>
<dbReference type="GO" id="GO:0005576">
    <property type="term" value="C:extracellular region"/>
    <property type="evidence" value="ECO:0007669"/>
    <property type="project" value="InterPro"/>
</dbReference>
<evidence type="ECO:0000256" key="4">
    <source>
        <dbReference type="SAM" id="SignalP"/>
    </source>
</evidence>
<sequence>MVLTRFVMVMVIFVTTALAQTCSIQRDIDFPGNDVSTTNQDDPSNCCADCQNTPGCKAYNWDSGVCYLKSKNSKPVASPGAVSGVLSRSPATTIPTTFTPPTCVVQRDVDFEGFDIATTTQVDAGKCCSDCQNTLGCKAYNWDNGECYLKSKQGRVTVSLGSVSGLLVVDNPSVCSLAHGVTYNGFDIGSTNQGEPGNCCADCQAAPQCQFYTWYKGVCSLKSKRGRVSDLVGAVSGSIPAQPTNTPPQTPTPAPTPAPTVAPTHAPTSSPTAVPTTAPIPLLTPSPTLSPTTAPISSPTTAPIRIPTRAPTPPSTTTAPTHSPTTAPTPSPIRAPTPSPSHAASCNPVDGLIYQGIDLDFTATENAHDCCGRCQNTVACQTFTFYNGTCFLKSSGGNVSTLEGAVSGYTSTATRPRVSPSTCSIEFGMHYDGFEIAKYDIYMPADNDTDSEPLDLRISMGHCCQKCQADNKCKLFTYVNRVCTLRSDFGARSRYPGAVTGTVPSDRFVTVTTDGTLCLAANLEWTQCDGSTAQQWQHLRGLYLRNSNVGNYCLDHDLKYSDCYQPYATLNVHLKHVTFEDRTKRDVVLTREYATLRVTYFLRPTLDKQGITLVDIPHPNPIPKTPLQIPIGTKSSGLCLAVNASDVVVARSCDSDSPQQKWSWNNMQGMSFLCTMPYTGRCIDARENMIGIFPLTWTGPIPPNAPLVLSTQKNSTLILQATKNCLTIAAPVRDNQRIVSVPCDPTDVSQTVDLSHTESFAWPFNIWVNVMPIFG</sequence>
<feature type="compositionally biased region" description="Low complexity" evidence="3">
    <location>
        <begin position="261"/>
        <end position="326"/>
    </location>
</feature>
<organism evidence="7 8">
    <name type="scientific">Aphanomyces stellatus</name>
    <dbReference type="NCBI Taxonomy" id="120398"/>
    <lineage>
        <taxon>Eukaryota</taxon>
        <taxon>Sar</taxon>
        <taxon>Stramenopiles</taxon>
        <taxon>Oomycota</taxon>
        <taxon>Saprolegniomycetes</taxon>
        <taxon>Saprolegniales</taxon>
        <taxon>Verrucalvaceae</taxon>
        <taxon>Aphanomyces</taxon>
    </lineage>
</organism>
<dbReference type="GO" id="GO:0006508">
    <property type="term" value="P:proteolysis"/>
    <property type="evidence" value="ECO:0007669"/>
    <property type="project" value="InterPro"/>
</dbReference>
<keyword evidence="2" id="KW-1015">Disulfide bond</keyword>
<dbReference type="Gene3D" id="2.80.10.50">
    <property type="match status" value="1"/>
</dbReference>
<dbReference type="Proteomes" id="UP000332933">
    <property type="component" value="Unassembled WGS sequence"/>
</dbReference>
<evidence type="ECO:0000256" key="1">
    <source>
        <dbReference type="ARBA" id="ARBA00022737"/>
    </source>
</evidence>
<proteinExistence type="predicted"/>
<dbReference type="SMART" id="SM00223">
    <property type="entry name" value="APPLE"/>
    <property type="match status" value="5"/>
</dbReference>
<keyword evidence="4" id="KW-0732">Signal</keyword>